<protein>
    <submittedName>
        <fullName evidence="2">Uncharacterized protein</fullName>
    </submittedName>
</protein>
<keyword evidence="1" id="KW-0812">Transmembrane</keyword>
<keyword evidence="1" id="KW-1133">Transmembrane helix</keyword>
<evidence type="ECO:0000256" key="1">
    <source>
        <dbReference type="SAM" id="Phobius"/>
    </source>
</evidence>
<proteinExistence type="predicted"/>
<organism evidence="2">
    <name type="scientific">Myoviridae sp. ctJ2i1</name>
    <dbReference type="NCBI Taxonomy" id="2825079"/>
    <lineage>
        <taxon>Viruses</taxon>
        <taxon>Duplodnaviria</taxon>
        <taxon>Heunggongvirae</taxon>
        <taxon>Uroviricota</taxon>
        <taxon>Caudoviricetes</taxon>
    </lineage>
</organism>
<name>A0A8S5V210_9CAUD</name>
<keyword evidence="1" id="KW-0472">Membrane</keyword>
<evidence type="ECO:0000313" key="2">
    <source>
        <dbReference type="EMBL" id="DAG00753.1"/>
    </source>
</evidence>
<reference evidence="2" key="1">
    <citation type="journal article" date="2021" name="Proc. Natl. Acad. Sci. U.S.A.">
        <title>A Catalog of Tens of Thousands of Viruses from Human Metagenomes Reveals Hidden Associations with Chronic Diseases.</title>
        <authorList>
            <person name="Tisza M.J."/>
            <person name="Buck C.B."/>
        </authorList>
    </citation>
    <scope>NUCLEOTIDE SEQUENCE</scope>
    <source>
        <strain evidence="2">CtJ2i1</strain>
    </source>
</reference>
<accession>A0A8S5V210</accession>
<sequence>MLVYIKKIYTDVCEWSLRSVARNQFLYLVTKPFTVLISIIYSEMYISVIIYNY</sequence>
<feature type="transmembrane region" description="Helical" evidence="1">
    <location>
        <begin position="25"/>
        <end position="51"/>
    </location>
</feature>
<dbReference type="EMBL" id="BK016182">
    <property type="protein sequence ID" value="DAG00753.1"/>
    <property type="molecule type" value="Genomic_DNA"/>
</dbReference>